<sequence>MNKPAISFYTKRGFLRYSDDMVAVGKTEYHLLLMKKELQ</sequence>
<protein>
    <recommendedName>
        <fullName evidence="2">N-acetyltransferase domain-containing protein</fullName>
    </recommendedName>
</protein>
<dbReference type="EMBL" id="VSSQ01022288">
    <property type="protein sequence ID" value="MPM68494.1"/>
    <property type="molecule type" value="Genomic_DNA"/>
</dbReference>
<gene>
    <name evidence="1" type="ORF">SDC9_115427</name>
</gene>
<dbReference type="AlphaFoldDB" id="A0A645C3G0"/>
<evidence type="ECO:0000313" key="1">
    <source>
        <dbReference type="EMBL" id="MPM68494.1"/>
    </source>
</evidence>
<accession>A0A645C3G0</accession>
<organism evidence="1">
    <name type="scientific">bioreactor metagenome</name>
    <dbReference type="NCBI Taxonomy" id="1076179"/>
    <lineage>
        <taxon>unclassified sequences</taxon>
        <taxon>metagenomes</taxon>
        <taxon>ecological metagenomes</taxon>
    </lineage>
</organism>
<reference evidence="1" key="1">
    <citation type="submission" date="2019-08" db="EMBL/GenBank/DDBJ databases">
        <authorList>
            <person name="Kucharzyk K."/>
            <person name="Murdoch R.W."/>
            <person name="Higgins S."/>
            <person name="Loffler F."/>
        </authorList>
    </citation>
    <scope>NUCLEOTIDE SEQUENCE</scope>
</reference>
<comment type="caution">
    <text evidence="1">The sequence shown here is derived from an EMBL/GenBank/DDBJ whole genome shotgun (WGS) entry which is preliminary data.</text>
</comment>
<evidence type="ECO:0008006" key="2">
    <source>
        <dbReference type="Google" id="ProtNLM"/>
    </source>
</evidence>
<dbReference type="InterPro" id="IPR016181">
    <property type="entry name" value="Acyl_CoA_acyltransferase"/>
</dbReference>
<dbReference type="SUPFAM" id="SSF55729">
    <property type="entry name" value="Acyl-CoA N-acyltransferases (Nat)"/>
    <property type="match status" value="1"/>
</dbReference>
<name>A0A645C3G0_9ZZZZ</name>
<proteinExistence type="predicted"/>